<dbReference type="EMBL" id="OR472445">
    <property type="protein sequence ID" value="WNV45585.1"/>
    <property type="molecule type" value="Genomic_DNA"/>
</dbReference>
<reference evidence="1" key="1">
    <citation type="submission" date="2023-08" db="EMBL/GenBank/DDBJ databases">
        <authorList>
            <person name="Rotman E.R."/>
            <person name="Mimee M."/>
        </authorList>
    </citation>
    <scope>NUCLEOTIDE SEQUENCE</scope>
</reference>
<proteinExistence type="predicted"/>
<accession>A0AB38Z3F1</accession>
<name>A0AB38Z3F1_9CAUD</name>
<sequence>MEDLCRNFCVARKCLDAVGSTAVTVVLQKKFNPSLLHVRKKKQIFVKKLKNNWKINPNQVRDLFAKETVAPKGVCQFESDIFLRRAGCMAQTPV</sequence>
<evidence type="ECO:0000313" key="1">
    <source>
        <dbReference type="EMBL" id="WNV45585.1"/>
    </source>
</evidence>
<protein>
    <submittedName>
        <fullName evidence="1">Uncharacterized protein</fullName>
    </submittedName>
</protein>
<gene>
    <name evidence="1" type="ORF">FVZTVLPZ_CDS0088</name>
</gene>
<organism evidence="1">
    <name type="scientific">Klebsiella phage vB_KpnM_Iguana_ER37</name>
    <dbReference type="NCBI Taxonomy" id="3076781"/>
    <lineage>
        <taxon>Viruses</taxon>
        <taxon>Duplodnaviria</taxon>
        <taxon>Heunggongvirae</taxon>
        <taxon>Uroviricota</taxon>
        <taxon>Caudoviricetes</taxon>
    </lineage>
</organism>